<evidence type="ECO:0000313" key="2">
    <source>
        <dbReference type="Proteomes" id="UP000298030"/>
    </source>
</evidence>
<accession>A0A4Y7SQS6</accession>
<keyword evidence="2" id="KW-1185">Reference proteome</keyword>
<gene>
    <name evidence="1" type="ORF">FA13DRAFT_1714972</name>
</gene>
<dbReference type="Proteomes" id="UP000298030">
    <property type="component" value="Unassembled WGS sequence"/>
</dbReference>
<organism evidence="1 2">
    <name type="scientific">Coprinellus micaceus</name>
    <name type="common">Glistening ink-cap mushroom</name>
    <name type="synonym">Coprinus micaceus</name>
    <dbReference type="NCBI Taxonomy" id="71717"/>
    <lineage>
        <taxon>Eukaryota</taxon>
        <taxon>Fungi</taxon>
        <taxon>Dikarya</taxon>
        <taxon>Basidiomycota</taxon>
        <taxon>Agaricomycotina</taxon>
        <taxon>Agaricomycetes</taxon>
        <taxon>Agaricomycetidae</taxon>
        <taxon>Agaricales</taxon>
        <taxon>Agaricineae</taxon>
        <taxon>Psathyrellaceae</taxon>
        <taxon>Coprinellus</taxon>
    </lineage>
</organism>
<sequence>MRIFNPFIQRSRSQQCQCARRRFSQVTLGAVIAWAWKWDYAALVVLSHVYSIGEKAAQIIIRSRLCFLLAPFFPAEDVDAFFDLLFATGGAVVGDLAHRLTSSYNAVFDPTFDQCPTSYGLVVVVCNRLSMLYAVRWFEEKGYAVWRGVHVMGGQGMPGTNFLVGARCVEDLSTGRSVSIAYGDGVRTCGMPCIPSAYIGIITPAKIYRTLPSSGDISKDKRSGIQVVPWTNNYEKDSAGFLFYTIRDSLLHVTRPHNCWDQDCPQRSGRPQGSMNMWLDWSKKAETISRVAQMAVTCWIYDSSSGRLEWPIVRVYSKVFLGCTNATPLQTGPAPFPRSITLYPSHLGQAPAQRSARARGRLCQSNLIVHVTFGKSRALEFQGSDSEREDVRLFDVSGEVVTGRSREGMIMGGVPMTSVESLS</sequence>
<reference evidence="1 2" key="1">
    <citation type="journal article" date="2019" name="Nat. Ecol. Evol.">
        <title>Megaphylogeny resolves global patterns of mushroom evolution.</title>
        <authorList>
            <person name="Varga T."/>
            <person name="Krizsan K."/>
            <person name="Foldi C."/>
            <person name="Dima B."/>
            <person name="Sanchez-Garcia M."/>
            <person name="Sanchez-Ramirez S."/>
            <person name="Szollosi G.J."/>
            <person name="Szarkandi J.G."/>
            <person name="Papp V."/>
            <person name="Albert L."/>
            <person name="Andreopoulos W."/>
            <person name="Angelini C."/>
            <person name="Antonin V."/>
            <person name="Barry K.W."/>
            <person name="Bougher N.L."/>
            <person name="Buchanan P."/>
            <person name="Buyck B."/>
            <person name="Bense V."/>
            <person name="Catcheside P."/>
            <person name="Chovatia M."/>
            <person name="Cooper J."/>
            <person name="Damon W."/>
            <person name="Desjardin D."/>
            <person name="Finy P."/>
            <person name="Geml J."/>
            <person name="Haridas S."/>
            <person name="Hughes K."/>
            <person name="Justo A."/>
            <person name="Karasinski D."/>
            <person name="Kautmanova I."/>
            <person name="Kiss B."/>
            <person name="Kocsube S."/>
            <person name="Kotiranta H."/>
            <person name="LaButti K.M."/>
            <person name="Lechner B.E."/>
            <person name="Liimatainen K."/>
            <person name="Lipzen A."/>
            <person name="Lukacs Z."/>
            <person name="Mihaltcheva S."/>
            <person name="Morgado L.N."/>
            <person name="Niskanen T."/>
            <person name="Noordeloos M.E."/>
            <person name="Ohm R.A."/>
            <person name="Ortiz-Santana B."/>
            <person name="Ovrebo C."/>
            <person name="Racz N."/>
            <person name="Riley R."/>
            <person name="Savchenko A."/>
            <person name="Shiryaev A."/>
            <person name="Soop K."/>
            <person name="Spirin V."/>
            <person name="Szebenyi C."/>
            <person name="Tomsovsky M."/>
            <person name="Tulloss R.E."/>
            <person name="Uehling J."/>
            <person name="Grigoriev I.V."/>
            <person name="Vagvolgyi C."/>
            <person name="Papp T."/>
            <person name="Martin F.M."/>
            <person name="Miettinen O."/>
            <person name="Hibbett D.S."/>
            <person name="Nagy L.G."/>
        </authorList>
    </citation>
    <scope>NUCLEOTIDE SEQUENCE [LARGE SCALE GENOMIC DNA]</scope>
    <source>
        <strain evidence="1 2">FP101781</strain>
    </source>
</reference>
<name>A0A4Y7SQS6_COPMI</name>
<comment type="caution">
    <text evidence="1">The sequence shown here is derived from an EMBL/GenBank/DDBJ whole genome shotgun (WGS) entry which is preliminary data.</text>
</comment>
<evidence type="ECO:0000313" key="1">
    <source>
        <dbReference type="EMBL" id="TEB24061.1"/>
    </source>
</evidence>
<proteinExistence type="predicted"/>
<dbReference type="AlphaFoldDB" id="A0A4Y7SQS6"/>
<dbReference type="OrthoDB" id="3105638at2759"/>
<protein>
    <submittedName>
        <fullName evidence="1">Uncharacterized protein</fullName>
    </submittedName>
</protein>
<dbReference type="EMBL" id="QPFP01000071">
    <property type="protein sequence ID" value="TEB24061.1"/>
    <property type="molecule type" value="Genomic_DNA"/>
</dbReference>